<dbReference type="RefSeq" id="XP_025435153.1">
    <property type="nucleotide sequence ID" value="XM_025580048.1"/>
</dbReference>
<gene>
    <name evidence="1" type="ORF">BP01DRAFT_72580</name>
</gene>
<organism evidence="1 2">
    <name type="scientific">Aspergillus saccharolyticus JOP 1030-1</name>
    <dbReference type="NCBI Taxonomy" id="1450539"/>
    <lineage>
        <taxon>Eukaryota</taxon>
        <taxon>Fungi</taxon>
        <taxon>Dikarya</taxon>
        <taxon>Ascomycota</taxon>
        <taxon>Pezizomycotina</taxon>
        <taxon>Eurotiomycetes</taxon>
        <taxon>Eurotiomycetidae</taxon>
        <taxon>Eurotiales</taxon>
        <taxon>Aspergillaceae</taxon>
        <taxon>Aspergillus</taxon>
        <taxon>Aspergillus subgen. Circumdati</taxon>
    </lineage>
</organism>
<evidence type="ECO:0000313" key="1">
    <source>
        <dbReference type="EMBL" id="PYH49171.1"/>
    </source>
</evidence>
<keyword evidence="2" id="KW-1185">Reference proteome</keyword>
<accession>A0A318ZNH5</accession>
<reference evidence="1 2" key="1">
    <citation type="submission" date="2016-12" db="EMBL/GenBank/DDBJ databases">
        <title>The genomes of Aspergillus section Nigri reveals drivers in fungal speciation.</title>
        <authorList>
            <consortium name="DOE Joint Genome Institute"/>
            <person name="Vesth T.C."/>
            <person name="Nybo J."/>
            <person name="Theobald S."/>
            <person name="Brandl J."/>
            <person name="Frisvad J.C."/>
            <person name="Nielsen K.F."/>
            <person name="Lyhne E.K."/>
            <person name="Kogle M.E."/>
            <person name="Kuo A."/>
            <person name="Riley R."/>
            <person name="Clum A."/>
            <person name="Nolan M."/>
            <person name="Lipzen A."/>
            <person name="Salamov A."/>
            <person name="Henrissat B."/>
            <person name="Wiebenga A."/>
            <person name="De Vries R.P."/>
            <person name="Grigoriev I.V."/>
            <person name="Mortensen U.H."/>
            <person name="Andersen M.R."/>
            <person name="Baker S.E."/>
        </authorList>
    </citation>
    <scope>NUCLEOTIDE SEQUENCE [LARGE SCALE GENOMIC DNA]</scope>
    <source>
        <strain evidence="1 2">JOP 1030-1</strain>
    </source>
</reference>
<dbReference type="GeneID" id="37081277"/>
<proteinExistence type="predicted"/>
<evidence type="ECO:0000313" key="2">
    <source>
        <dbReference type="Proteomes" id="UP000248349"/>
    </source>
</evidence>
<protein>
    <submittedName>
        <fullName evidence="1">Uncharacterized protein</fullName>
    </submittedName>
</protein>
<name>A0A318ZNH5_9EURO</name>
<sequence length="166" mass="18788">MERPSLMLISFKGDNDKYPPIGRTTARSVASISLSLEAEVRSKRRRSQLKARRQEVHSINPNHQKTKILRQISLDNPLVRGTISSPPLDCTCICLHEPFSCEGVVMMVVVVVGRKTVRNERPFVEGPPCCGSWIQSLAWLWLCSRRSTPPRTVSRRLKPPKSQSLE</sequence>
<dbReference type="AlphaFoldDB" id="A0A318ZNH5"/>
<dbReference type="EMBL" id="KZ821219">
    <property type="protein sequence ID" value="PYH49171.1"/>
    <property type="molecule type" value="Genomic_DNA"/>
</dbReference>
<dbReference type="Proteomes" id="UP000248349">
    <property type="component" value="Unassembled WGS sequence"/>
</dbReference>